<name>A0A0G0M8G7_9BACT</name>
<accession>A0A0G0M8G7</accession>
<sequence length="208" mass="23804">MEKRRSKLFLTFILTGTFLLAGLVFFGSLRIKEGTPQPESFASSVMPEEERQTSVDVLAPNEKATLTMKALRKLDGTLSQTFFISLDAAKESVEIYLHESNPSYQVLIPYNTFSPDNKYIFLKIDDPERPQYIVLRTDGKNIRGEEKLVEITSLFYEKYDEFVITDVTGWGGYSLIVVNTNYKDGKIGPSFWFDLSNFGFIQLSNRFN</sequence>
<evidence type="ECO:0000313" key="1">
    <source>
        <dbReference type="EMBL" id="KKR00424.1"/>
    </source>
</evidence>
<dbReference type="Proteomes" id="UP000033881">
    <property type="component" value="Unassembled WGS sequence"/>
</dbReference>
<organism evidence="1 2">
    <name type="scientific">Candidatus Woesebacteria bacterium GW2011_GWB1_39_12</name>
    <dbReference type="NCBI Taxonomy" id="1618574"/>
    <lineage>
        <taxon>Bacteria</taxon>
        <taxon>Candidatus Woeseibacteriota</taxon>
    </lineage>
</organism>
<reference evidence="1 2" key="1">
    <citation type="journal article" date="2015" name="Nature">
        <title>rRNA introns, odd ribosomes, and small enigmatic genomes across a large radiation of phyla.</title>
        <authorList>
            <person name="Brown C.T."/>
            <person name="Hug L.A."/>
            <person name="Thomas B.C."/>
            <person name="Sharon I."/>
            <person name="Castelle C.J."/>
            <person name="Singh A."/>
            <person name="Wilkins M.J."/>
            <person name="Williams K.H."/>
            <person name="Banfield J.F."/>
        </authorList>
    </citation>
    <scope>NUCLEOTIDE SEQUENCE [LARGE SCALE GENOMIC DNA]</scope>
</reference>
<gene>
    <name evidence="1" type="ORF">UT24_C0012G0046</name>
</gene>
<dbReference type="EMBL" id="LBWB01000012">
    <property type="protein sequence ID" value="KKR00424.1"/>
    <property type="molecule type" value="Genomic_DNA"/>
</dbReference>
<proteinExistence type="predicted"/>
<dbReference type="STRING" id="1618574.UT24_C0012G0046"/>
<comment type="caution">
    <text evidence="1">The sequence shown here is derived from an EMBL/GenBank/DDBJ whole genome shotgun (WGS) entry which is preliminary data.</text>
</comment>
<evidence type="ECO:0000313" key="2">
    <source>
        <dbReference type="Proteomes" id="UP000033881"/>
    </source>
</evidence>
<dbReference type="AlphaFoldDB" id="A0A0G0M8G7"/>
<protein>
    <submittedName>
        <fullName evidence="1">Uncharacterized protein</fullName>
    </submittedName>
</protein>